<keyword evidence="5 9" id="KW-0784">Thiamine biosynthesis</keyword>
<comment type="function">
    <text evidence="9">Condenses 4-methyl-5-(beta-hydroxyethyl)thiazole monophosphate (THZ-P) and 2-methyl-4-amino-5-hydroxymethyl pyrimidine pyrophosphate (HMP-PP) to form thiamine monophosphate (TMP).</text>
</comment>
<evidence type="ECO:0000313" key="14">
    <source>
        <dbReference type="Proteomes" id="UP000254771"/>
    </source>
</evidence>
<dbReference type="PANTHER" id="PTHR20857:SF15">
    <property type="entry name" value="THIAMINE-PHOSPHATE SYNTHASE"/>
    <property type="match status" value="1"/>
</dbReference>
<dbReference type="GO" id="GO:0004789">
    <property type="term" value="F:thiamine-phosphate diphosphorylase activity"/>
    <property type="evidence" value="ECO:0007669"/>
    <property type="project" value="UniProtKB-UniRule"/>
</dbReference>
<accession>A0A370DLH8</accession>
<dbReference type="Proteomes" id="UP000254771">
    <property type="component" value="Unassembled WGS sequence"/>
</dbReference>
<dbReference type="EMBL" id="QFXE01000013">
    <property type="protein sequence ID" value="RDH85420.1"/>
    <property type="molecule type" value="Genomic_DNA"/>
</dbReference>
<reference evidence="13 14" key="1">
    <citation type="journal article" date="2018" name="ISME J.">
        <title>Endosymbiont genomes yield clues of tubeworm success.</title>
        <authorList>
            <person name="Li Y."/>
            <person name="Liles M.R."/>
            <person name="Halanych K.M."/>
        </authorList>
    </citation>
    <scope>NUCLEOTIDE SEQUENCE [LARGE SCALE GENOMIC DNA]</scope>
    <source>
        <strain evidence="13">A1462</strain>
    </source>
</reference>
<name>A0A370DLH8_9GAMM</name>
<comment type="catalytic activity">
    <reaction evidence="7 9 10">
        <text>2-(2-carboxy-4-methylthiazol-5-yl)ethyl phosphate + 4-amino-2-methyl-5-(diphosphooxymethyl)pyrimidine + 2 H(+) = thiamine phosphate + CO2 + diphosphate</text>
        <dbReference type="Rhea" id="RHEA:47848"/>
        <dbReference type="ChEBI" id="CHEBI:15378"/>
        <dbReference type="ChEBI" id="CHEBI:16526"/>
        <dbReference type="ChEBI" id="CHEBI:33019"/>
        <dbReference type="ChEBI" id="CHEBI:37575"/>
        <dbReference type="ChEBI" id="CHEBI:57841"/>
        <dbReference type="ChEBI" id="CHEBI:62890"/>
        <dbReference type="EC" id="2.5.1.3"/>
    </reaction>
</comment>
<feature type="binding site" evidence="9">
    <location>
        <position position="92"/>
    </location>
    <ligand>
        <name>Mg(2+)</name>
        <dbReference type="ChEBI" id="CHEBI:18420"/>
    </ligand>
</feature>
<evidence type="ECO:0000313" key="13">
    <source>
        <dbReference type="EMBL" id="RDH85420.1"/>
    </source>
</evidence>
<dbReference type="InterPro" id="IPR013785">
    <property type="entry name" value="Aldolase_TIM"/>
</dbReference>
<evidence type="ECO:0000256" key="7">
    <source>
        <dbReference type="ARBA" id="ARBA00047851"/>
    </source>
</evidence>
<dbReference type="Pfam" id="PF02581">
    <property type="entry name" value="TMP-TENI"/>
    <property type="match status" value="1"/>
</dbReference>
<comment type="pathway">
    <text evidence="1 9 11">Cofactor biosynthesis; thiamine diphosphate biosynthesis; thiamine phosphate from 4-amino-2-methyl-5-diphosphomethylpyrimidine and 4-methyl-5-(2-phosphoethyl)-thiazole: step 1/1.</text>
</comment>
<dbReference type="AlphaFoldDB" id="A0A370DLH8"/>
<evidence type="ECO:0000256" key="6">
    <source>
        <dbReference type="ARBA" id="ARBA00047334"/>
    </source>
</evidence>
<dbReference type="InterPro" id="IPR034291">
    <property type="entry name" value="TMP_synthase"/>
</dbReference>
<evidence type="ECO:0000256" key="4">
    <source>
        <dbReference type="ARBA" id="ARBA00022842"/>
    </source>
</evidence>
<dbReference type="GO" id="GO:0009228">
    <property type="term" value="P:thiamine biosynthetic process"/>
    <property type="evidence" value="ECO:0007669"/>
    <property type="project" value="UniProtKB-KW"/>
</dbReference>
<sequence>MNRVTRLHGLYAITDTALAQNQNLTEQVAQALLGGAHIIQYRDKSGDRSRRQAEAECLLKLCREHHALLLINDDLELAKSIGADGIHLGRDDASLPQARAVLGPEAIIGVSCYNQLELAREASRAGADYIAFGRFFTSQTKPDAVQADPELLRQASRELPQPLVAIGGITPENGGPLIDAGADMLAVIDAIFNQTDIRLAAARFNKLFQPEDLPR</sequence>
<protein>
    <recommendedName>
        <fullName evidence="9">Thiamine-phosphate synthase</fullName>
        <shortName evidence="9">TP synthase</shortName>
        <shortName evidence="9">TPS</shortName>
        <ecNumber evidence="9">2.5.1.3</ecNumber>
    </recommendedName>
    <alternativeName>
        <fullName evidence="9">Thiamine-phosphate pyrophosphorylase</fullName>
        <shortName evidence="9">TMP pyrophosphorylase</shortName>
        <shortName evidence="9">TMP-PPase</shortName>
    </alternativeName>
</protein>
<keyword evidence="3 9" id="KW-0479">Metal-binding</keyword>
<dbReference type="GO" id="GO:0009229">
    <property type="term" value="P:thiamine diphosphate biosynthetic process"/>
    <property type="evidence" value="ECO:0007669"/>
    <property type="project" value="UniProtKB-UniRule"/>
</dbReference>
<keyword evidence="2 9" id="KW-0808">Transferase</keyword>
<feature type="binding site" evidence="9">
    <location>
        <position position="141"/>
    </location>
    <ligand>
        <name>4-amino-2-methyl-5-(diphosphooxymethyl)pyrimidine</name>
        <dbReference type="ChEBI" id="CHEBI:57841"/>
    </ligand>
</feature>
<feature type="binding site" evidence="9">
    <location>
        <position position="168"/>
    </location>
    <ligand>
        <name>2-[(2R,5Z)-2-carboxy-4-methylthiazol-5(2H)-ylidene]ethyl phosphate</name>
        <dbReference type="ChEBI" id="CHEBI:62899"/>
    </ligand>
</feature>
<comment type="catalytic activity">
    <reaction evidence="6 9 10">
        <text>4-methyl-5-(2-phosphooxyethyl)-thiazole + 4-amino-2-methyl-5-(diphosphooxymethyl)pyrimidine + H(+) = thiamine phosphate + diphosphate</text>
        <dbReference type="Rhea" id="RHEA:22328"/>
        <dbReference type="ChEBI" id="CHEBI:15378"/>
        <dbReference type="ChEBI" id="CHEBI:33019"/>
        <dbReference type="ChEBI" id="CHEBI:37575"/>
        <dbReference type="ChEBI" id="CHEBI:57841"/>
        <dbReference type="ChEBI" id="CHEBI:58296"/>
        <dbReference type="EC" id="2.5.1.3"/>
    </reaction>
</comment>
<dbReference type="HAMAP" id="MF_00097">
    <property type="entry name" value="TMP_synthase"/>
    <property type="match status" value="1"/>
</dbReference>
<gene>
    <name evidence="9" type="primary">thiE</name>
    <name evidence="13" type="ORF">DIZ78_10755</name>
</gene>
<evidence type="ECO:0000256" key="9">
    <source>
        <dbReference type="HAMAP-Rule" id="MF_00097"/>
    </source>
</evidence>
<dbReference type="UniPathway" id="UPA00060">
    <property type="reaction ID" value="UER00141"/>
</dbReference>
<dbReference type="GO" id="GO:0000287">
    <property type="term" value="F:magnesium ion binding"/>
    <property type="evidence" value="ECO:0007669"/>
    <property type="project" value="UniProtKB-UniRule"/>
</dbReference>
<evidence type="ECO:0000256" key="1">
    <source>
        <dbReference type="ARBA" id="ARBA00005165"/>
    </source>
</evidence>
<dbReference type="EC" id="2.5.1.3" evidence="9"/>
<comment type="catalytic activity">
    <reaction evidence="8 9 10">
        <text>2-[(2R,5Z)-2-carboxy-4-methylthiazol-5(2H)-ylidene]ethyl phosphate + 4-amino-2-methyl-5-(diphosphooxymethyl)pyrimidine + 2 H(+) = thiamine phosphate + CO2 + diphosphate</text>
        <dbReference type="Rhea" id="RHEA:47844"/>
        <dbReference type="ChEBI" id="CHEBI:15378"/>
        <dbReference type="ChEBI" id="CHEBI:16526"/>
        <dbReference type="ChEBI" id="CHEBI:33019"/>
        <dbReference type="ChEBI" id="CHEBI:37575"/>
        <dbReference type="ChEBI" id="CHEBI:57841"/>
        <dbReference type="ChEBI" id="CHEBI:62899"/>
        <dbReference type="EC" id="2.5.1.3"/>
    </reaction>
</comment>
<comment type="cofactor">
    <cofactor evidence="9">
        <name>Mg(2+)</name>
        <dbReference type="ChEBI" id="CHEBI:18420"/>
    </cofactor>
    <text evidence="9">Binds 1 Mg(2+) ion per subunit.</text>
</comment>
<dbReference type="NCBIfam" id="TIGR00693">
    <property type="entry name" value="thiE"/>
    <property type="match status" value="1"/>
</dbReference>
<dbReference type="PANTHER" id="PTHR20857">
    <property type="entry name" value="THIAMINE-PHOSPHATE PYROPHOSPHORYLASE"/>
    <property type="match status" value="1"/>
</dbReference>
<dbReference type="SUPFAM" id="SSF51391">
    <property type="entry name" value="Thiamin phosphate synthase"/>
    <property type="match status" value="1"/>
</dbReference>
<dbReference type="InterPro" id="IPR022998">
    <property type="entry name" value="ThiamineP_synth_TenI"/>
</dbReference>
<evidence type="ECO:0000256" key="10">
    <source>
        <dbReference type="RuleBase" id="RU003826"/>
    </source>
</evidence>
<evidence type="ECO:0000256" key="5">
    <source>
        <dbReference type="ARBA" id="ARBA00022977"/>
    </source>
</evidence>
<feature type="binding site" evidence="9">
    <location>
        <position position="72"/>
    </location>
    <ligand>
        <name>4-amino-2-methyl-5-(diphosphooxymethyl)pyrimidine</name>
        <dbReference type="ChEBI" id="CHEBI:57841"/>
    </ligand>
</feature>
<organism evidence="13 14">
    <name type="scientific">endosymbiont of Escarpia spicata</name>
    <dbReference type="NCBI Taxonomy" id="2200908"/>
    <lineage>
        <taxon>Bacteria</taxon>
        <taxon>Pseudomonadati</taxon>
        <taxon>Pseudomonadota</taxon>
        <taxon>Gammaproteobacteria</taxon>
        <taxon>sulfur-oxidizing symbionts</taxon>
    </lineage>
</organism>
<feature type="binding site" evidence="9">
    <location>
        <position position="73"/>
    </location>
    <ligand>
        <name>Mg(2+)</name>
        <dbReference type="ChEBI" id="CHEBI:18420"/>
    </ligand>
</feature>
<feature type="binding site" evidence="9">
    <location>
        <position position="111"/>
    </location>
    <ligand>
        <name>4-amino-2-methyl-5-(diphosphooxymethyl)pyrimidine</name>
        <dbReference type="ChEBI" id="CHEBI:57841"/>
    </ligand>
</feature>
<dbReference type="Gene3D" id="3.20.20.70">
    <property type="entry name" value="Aldolase class I"/>
    <property type="match status" value="1"/>
</dbReference>
<proteinExistence type="inferred from homology"/>
<feature type="binding site" evidence="9">
    <location>
        <begin position="40"/>
        <end position="44"/>
    </location>
    <ligand>
        <name>4-amino-2-methyl-5-(diphosphooxymethyl)pyrimidine</name>
        <dbReference type="ChEBI" id="CHEBI:57841"/>
    </ligand>
</feature>
<comment type="similarity">
    <text evidence="9 10">Belongs to the thiamine-phosphate synthase family.</text>
</comment>
<dbReference type="CDD" id="cd00564">
    <property type="entry name" value="TMP_TenI"/>
    <property type="match status" value="1"/>
</dbReference>
<comment type="caution">
    <text evidence="13">The sequence shown here is derived from an EMBL/GenBank/DDBJ whole genome shotgun (WGS) entry which is preliminary data.</text>
</comment>
<feature type="binding site" evidence="9">
    <location>
        <begin position="138"/>
        <end position="140"/>
    </location>
    <ligand>
        <name>2-[(2R,5Z)-2-carboxy-4-methylthiazol-5(2H)-ylidene]ethyl phosphate</name>
        <dbReference type="ChEBI" id="CHEBI:62899"/>
    </ligand>
</feature>
<keyword evidence="14" id="KW-1185">Reference proteome</keyword>
<evidence type="ECO:0000256" key="8">
    <source>
        <dbReference type="ARBA" id="ARBA00047883"/>
    </source>
</evidence>
<dbReference type="InterPro" id="IPR036206">
    <property type="entry name" value="ThiamineP_synth_sf"/>
</dbReference>
<evidence type="ECO:0000256" key="2">
    <source>
        <dbReference type="ARBA" id="ARBA00022679"/>
    </source>
</evidence>
<feature type="domain" description="Thiamine phosphate synthase/TenI" evidence="12">
    <location>
        <begin position="10"/>
        <end position="191"/>
    </location>
</feature>
<dbReference type="GO" id="GO:0005737">
    <property type="term" value="C:cytoplasm"/>
    <property type="evidence" value="ECO:0007669"/>
    <property type="project" value="TreeGrafter"/>
</dbReference>
<evidence type="ECO:0000256" key="3">
    <source>
        <dbReference type="ARBA" id="ARBA00022723"/>
    </source>
</evidence>
<evidence type="ECO:0000256" key="11">
    <source>
        <dbReference type="RuleBase" id="RU004253"/>
    </source>
</evidence>
<keyword evidence="4 9" id="KW-0460">Magnesium</keyword>
<comment type="caution">
    <text evidence="9">Lacks conserved residue(s) required for the propagation of feature annotation.</text>
</comment>
<evidence type="ECO:0000259" key="12">
    <source>
        <dbReference type="Pfam" id="PF02581"/>
    </source>
</evidence>